<dbReference type="SUPFAM" id="SSF55729">
    <property type="entry name" value="Acyl-CoA N-acyltransferases (Nat)"/>
    <property type="match status" value="1"/>
</dbReference>
<organism evidence="1 2">
    <name type="scientific">Flavonifractor plautii</name>
    <name type="common">Fusobacterium plautii</name>
    <dbReference type="NCBI Taxonomy" id="292800"/>
    <lineage>
        <taxon>Bacteria</taxon>
        <taxon>Bacillati</taxon>
        <taxon>Bacillota</taxon>
        <taxon>Clostridia</taxon>
        <taxon>Eubacteriales</taxon>
        <taxon>Oscillospiraceae</taxon>
        <taxon>Flavonifractor</taxon>
    </lineage>
</organism>
<name>A0A174ETI1_FLAPL</name>
<dbReference type="InterPro" id="IPR016181">
    <property type="entry name" value="Acyl_CoA_acyltransferase"/>
</dbReference>
<keyword evidence="1" id="KW-0808">Transferase</keyword>
<evidence type="ECO:0000313" key="1">
    <source>
        <dbReference type="EMBL" id="CUO39275.1"/>
    </source>
</evidence>
<dbReference type="Proteomes" id="UP000095746">
    <property type="component" value="Unassembled WGS sequence"/>
</dbReference>
<dbReference type="GO" id="GO:0016740">
    <property type="term" value="F:transferase activity"/>
    <property type="evidence" value="ECO:0007669"/>
    <property type="project" value="UniProtKB-KW"/>
</dbReference>
<gene>
    <name evidence="1" type="ORF">ERS852411_01465</name>
</gene>
<dbReference type="AlphaFoldDB" id="A0A174ETI1"/>
<evidence type="ECO:0000313" key="2">
    <source>
        <dbReference type="Proteomes" id="UP000095746"/>
    </source>
</evidence>
<reference evidence="1 2" key="1">
    <citation type="submission" date="2015-09" db="EMBL/GenBank/DDBJ databases">
        <authorList>
            <consortium name="Pathogen Informatics"/>
        </authorList>
    </citation>
    <scope>NUCLEOTIDE SEQUENCE [LARGE SCALE GENOMIC DNA]</scope>
    <source>
        <strain evidence="1 2">2789STDY5608854</strain>
    </source>
</reference>
<sequence>MTYAIRLYQRFGFETEGRKREATVKAGDYVDMLVMARLGNR</sequence>
<accession>A0A174ETI1</accession>
<protein>
    <submittedName>
        <fullName evidence="1">Putative acetyltransferase YhhY</fullName>
    </submittedName>
</protein>
<proteinExistence type="predicted"/>
<dbReference type="Gene3D" id="3.40.630.30">
    <property type="match status" value="1"/>
</dbReference>
<dbReference type="RefSeq" id="WP_021631155.1">
    <property type="nucleotide sequence ID" value="NZ_JADMOW010000031.1"/>
</dbReference>
<dbReference type="EMBL" id="CYZT01000083">
    <property type="protein sequence ID" value="CUO39275.1"/>
    <property type="molecule type" value="Genomic_DNA"/>
</dbReference>